<gene>
    <name evidence="2" type="ORF">M3P09_06945</name>
</gene>
<sequence length="189" mass="21518">MKKVTVLLTLMFASFVMAQNEEKLPYYQIPDYPETYTAGAVAARMIDGLGFRYYWATQGLTDKDLNYKPSESGRTSAETIDHIFGLSKVIVNATLNKPNIRGENPEMTFEEKRRLTLNNIKTAADIMRKADDMSQYKIVFGEKEYPFWNNINGPIADAIWHCGQVVMLRRASGNPFNSKVSVFNGKLRE</sequence>
<evidence type="ECO:0000256" key="1">
    <source>
        <dbReference type="SAM" id="SignalP"/>
    </source>
</evidence>
<evidence type="ECO:0000313" key="2">
    <source>
        <dbReference type="EMBL" id="MCL6294726.1"/>
    </source>
</evidence>
<comment type="caution">
    <text evidence="2">The sequence shown here is derived from an EMBL/GenBank/DDBJ whole genome shotgun (WGS) entry which is preliminary data.</text>
</comment>
<evidence type="ECO:0000313" key="3">
    <source>
        <dbReference type="Proteomes" id="UP001165381"/>
    </source>
</evidence>
<reference evidence="2" key="1">
    <citation type="submission" date="2022-05" db="EMBL/GenBank/DDBJ databases">
        <authorList>
            <person name="Park J.-S."/>
        </authorList>
    </citation>
    <scope>NUCLEOTIDE SEQUENCE</scope>
    <source>
        <strain evidence="2">2012CJ34-3</strain>
    </source>
</reference>
<dbReference type="InterPro" id="IPR034660">
    <property type="entry name" value="DinB/YfiT-like"/>
</dbReference>
<dbReference type="RefSeq" id="WP_249972548.1">
    <property type="nucleotide sequence ID" value="NZ_JAMFLZ010000002.1"/>
</dbReference>
<feature type="chain" id="PRO_5045838452" description="DinB family protein" evidence="1">
    <location>
        <begin position="19"/>
        <end position="189"/>
    </location>
</feature>
<feature type="signal peptide" evidence="1">
    <location>
        <begin position="1"/>
        <end position="18"/>
    </location>
</feature>
<keyword evidence="1" id="KW-0732">Signal</keyword>
<evidence type="ECO:0008006" key="4">
    <source>
        <dbReference type="Google" id="ProtNLM"/>
    </source>
</evidence>
<organism evidence="2 3">
    <name type="scientific">Jejuia spongiicola</name>
    <dbReference type="NCBI Taxonomy" id="2942207"/>
    <lineage>
        <taxon>Bacteria</taxon>
        <taxon>Pseudomonadati</taxon>
        <taxon>Bacteroidota</taxon>
        <taxon>Flavobacteriia</taxon>
        <taxon>Flavobacteriales</taxon>
        <taxon>Flavobacteriaceae</taxon>
        <taxon>Jejuia</taxon>
    </lineage>
</organism>
<dbReference type="EMBL" id="JAMFLZ010000002">
    <property type="protein sequence ID" value="MCL6294726.1"/>
    <property type="molecule type" value="Genomic_DNA"/>
</dbReference>
<name>A0ABT0QCR3_9FLAO</name>
<protein>
    <recommendedName>
        <fullName evidence="4">DinB family protein</fullName>
    </recommendedName>
</protein>
<keyword evidence="3" id="KW-1185">Reference proteome</keyword>
<dbReference type="Proteomes" id="UP001165381">
    <property type="component" value="Unassembled WGS sequence"/>
</dbReference>
<dbReference type="SUPFAM" id="SSF109854">
    <property type="entry name" value="DinB/YfiT-like putative metalloenzymes"/>
    <property type="match status" value="1"/>
</dbReference>
<accession>A0ABT0QCR3</accession>
<proteinExistence type="predicted"/>
<dbReference type="Gene3D" id="1.20.120.450">
    <property type="entry name" value="dinb family like domain"/>
    <property type="match status" value="1"/>
</dbReference>